<evidence type="ECO:0008006" key="3">
    <source>
        <dbReference type="Google" id="ProtNLM"/>
    </source>
</evidence>
<dbReference type="OrthoDB" id="10063282at2759"/>
<dbReference type="EMBL" id="SEYY01000097">
    <property type="protein sequence ID" value="KAB7508015.1"/>
    <property type="molecule type" value="Genomic_DNA"/>
</dbReference>
<name>A0A5N5TPB9_9CRUS</name>
<gene>
    <name evidence="1" type="ORF">Anas_05713</name>
</gene>
<protein>
    <recommendedName>
        <fullName evidence="3">Calcium-dependent secretion activator</fullName>
    </recommendedName>
</protein>
<comment type="caution">
    <text evidence="1">The sequence shown here is derived from an EMBL/GenBank/DDBJ whole genome shotgun (WGS) entry which is preliminary data.</text>
</comment>
<dbReference type="GO" id="GO:0016079">
    <property type="term" value="P:synaptic vesicle exocytosis"/>
    <property type="evidence" value="ECO:0007669"/>
    <property type="project" value="InterPro"/>
</dbReference>
<keyword evidence="2" id="KW-1185">Reference proteome</keyword>
<sequence length="201" mass="23765">MDLSHSALTQYLCFSLFYPFVYEHPIILIASVFEHFLSPSKEKQEREEEERKRKLQMYVFILRCISYPFNAKQPTDMTRRPIKVTKQQLETIQGRFQSFLRGELQIAADEAFTNAVQSYFDVFLKSERVAAMVSSGACSQNDLRDVFRNNVQKRVRLHLILIELGTWLEIKEIDELDIPYPISNCFAYQMLLLTVMQLWKY</sequence>
<dbReference type="Proteomes" id="UP000326759">
    <property type="component" value="Unassembled WGS sequence"/>
</dbReference>
<dbReference type="PANTHER" id="PTHR12166">
    <property type="entry name" value="CALCIUM-DEPENDENT SECRETION ACTIVATOR"/>
    <property type="match status" value="1"/>
</dbReference>
<evidence type="ECO:0000313" key="2">
    <source>
        <dbReference type="Proteomes" id="UP000326759"/>
    </source>
</evidence>
<evidence type="ECO:0000313" key="1">
    <source>
        <dbReference type="EMBL" id="KAB7508015.1"/>
    </source>
</evidence>
<accession>A0A5N5TPB9</accession>
<dbReference type="GO" id="GO:0098793">
    <property type="term" value="C:presynapse"/>
    <property type="evidence" value="ECO:0007669"/>
    <property type="project" value="GOC"/>
</dbReference>
<dbReference type="PANTHER" id="PTHR12166:SF8">
    <property type="entry name" value="CALCIUM-DEPENDENT SECRETION ACTIVATOR"/>
    <property type="match status" value="1"/>
</dbReference>
<reference evidence="1 2" key="1">
    <citation type="journal article" date="2019" name="PLoS Biol.">
        <title>Sex chromosomes control vertical transmission of feminizing Wolbachia symbionts in an isopod.</title>
        <authorList>
            <person name="Becking T."/>
            <person name="Chebbi M.A."/>
            <person name="Giraud I."/>
            <person name="Moumen B."/>
            <person name="Laverre T."/>
            <person name="Caubet Y."/>
            <person name="Peccoud J."/>
            <person name="Gilbert C."/>
            <person name="Cordaux R."/>
        </authorList>
    </citation>
    <scope>NUCLEOTIDE SEQUENCE [LARGE SCALE GENOMIC DNA]</scope>
    <source>
        <strain evidence="1">ANa2</strain>
        <tissue evidence="1">Whole body excluding digestive tract and cuticle</tissue>
    </source>
</reference>
<dbReference type="InterPro" id="IPR033227">
    <property type="entry name" value="CAPS"/>
</dbReference>
<dbReference type="GO" id="GO:1990504">
    <property type="term" value="P:dense core granule exocytosis"/>
    <property type="evidence" value="ECO:0007669"/>
    <property type="project" value="InterPro"/>
</dbReference>
<dbReference type="AlphaFoldDB" id="A0A5N5TPB9"/>
<organism evidence="1 2">
    <name type="scientific">Armadillidium nasatum</name>
    <dbReference type="NCBI Taxonomy" id="96803"/>
    <lineage>
        <taxon>Eukaryota</taxon>
        <taxon>Metazoa</taxon>
        <taxon>Ecdysozoa</taxon>
        <taxon>Arthropoda</taxon>
        <taxon>Crustacea</taxon>
        <taxon>Multicrustacea</taxon>
        <taxon>Malacostraca</taxon>
        <taxon>Eumalacostraca</taxon>
        <taxon>Peracarida</taxon>
        <taxon>Isopoda</taxon>
        <taxon>Oniscidea</taxon>
        <taxon>Crinocheta</taxon>
        <taxon>Armadillidiidae</taxon>
        <taxon>Armadillidium</taxon>
    </lineage>
</organism>
<proteinExistence type="predicted"/>